<dbReference type="RefSeq" id="WP_078741013.1">
    <property type="nucleotide sequence ID" value="NZ_MSDF01000021.1"/>
</dbReference>
<evidence type="ECO:0000313" key="1">
    <source>
        <dbReference type="EMBL" id="OPA92412.1"/>
    </source>
</evidence>
<gene>
    <name evidence="1" type="ORF">BFW87_17525</name>
</gene>
<protein>
    <submittedName>
        <fullName evidence="1">Uncharacterized protein</fullName>
    </submittedName>
</protein>
<comment type="caution">
    <text evidence="1">The sequence shown here is derived from an EMBL/GenBank/DDBJ whole genome shotgun (WGS) entry which is preliminary data.</text>
</comment>
<accession>A0A1T2YJM9</accession>
<proteinExistence type="predicted"/>
<organism evidence="1 2">
    <name type="scientific">Pseudomonas fluorescens</name>
    <dbReference type="NCBI Taxonomy" id="294"/>
    <lineage>
        <taxon>Bacteria</taxon>
        <taxon>Pseudomonadati</taxon>
        <taxon>Pseudomonadota</taxon>
        <taxon>Gammaproteobacteria</taxon>
        <taxon>Pseudomonadales</taxon>
        <taxon>Pseudomonadaceae</taxon>
        <taxon>Pseudomonas</taxon>
    </lineage>
</organism>
<dbReference type="AlphaFoldDB" id="A0A1T2YJM9"/>
<evidence type="ECO:0000313" key="2">
    <source>
        <dbReference type="Proteomes" id="UP000190965"/>
    </source>
</evidence>
<sequence>MAEYGLNVFDDHGIKTLGMEDFTIKRLASQIVPAISSGGAGFKTAYDLTMDVPGYDPANCFVIITPRQYAGYDQTISDSWPVLPTYVDLGGTRIGLRTWLNYGVYDGHRFKYYWLARTVECVVEVVRVA</sequence>
<name>A0A1T2YJM9_PSEFL</name>
<dbReference type="Proteomes" id="UP000190965">
    <property type="component" value="Unassembled WGS sequence"/>
</dbReference>
<reference evidence="1 2" key="1">
    <citation type="submission" date="2016-12" db="EMBL/GenBank/DDBJ databases">
        <title>Draft genome sequences of seven strains of Pseudomonas fluorescens that produce 4-formylaminooxyvinylglycine.</title>
        <authorList>
            <person name="Okrent R.A."/>
            <person name="Manning V.A."/>
            <person name="Trippe K.M."/>
        </authorList>
    </citation>
    <scope>NUCLEOTIDE SEQUENCE [LARGE SCALE GENOMIC DNA]</scope>
    <source>
        <strain evidence="1 2">P5A</strain>
    </source>
</reference>
<dbReference type="OrthoDB" id="7027516at2"/>
<dbReference type="EMBL" id="MSDF01000021">
    <property type="protein sequence ID" value="OPA92412.1"/>
    <property type="molecule type" value="Genomic_DNA"/>
</dbReference>